<keyword evidence="6" id="KW-0961">Cell wall biogenesis/degradation</keyword>
<evidence type="ECO:0000256" key="1">
    <source>
        <dbReference type="ARBA" id="ARBA00007164"/>
    </source>
</evidence>
<reference evidence="12" key="1">
    <citation type="submission" date="2020-10" db="EMBL/GenBank/DDBJ databases">
        <authorList>
            <person name="Gilroy R."/>
        </authorList>
    </citation>
    <scope>NUCLEOTIDE SEQUENCE</scope>
    <source>
        <strain evidence="12">CHK188-20938</strain>
    </source>
</reference>
<dbReference type="PANTHER" id="PTHR21581">
    <property type="entry name" value="D-ALANYL-D-ALANINE CARBOXYPEPTIDASE"/>
    <property type="match status" value="1"/>
</dbReference>
<feature type="domain" description="Peptidase S11 D-alanyl-D-alanine carboxypeptidase A N-terminal" evidence="11">
    <location>
        <begin position="92"/>
        <end position="324"/>
    </location>
</feature>
<dbReference type="GO" id="GO:0006508">
    <property type="term" value="P:proteolysis"/>
    <property type="evidence" value="ECO:0007669"/>
    <property type="project" value="InterPro"/>
</dbReference>
<name>A0A9D1T8Y2_9FIRM</name>
<dbReference type="EMBL" id="DVOO01000002">
    <property type="protein sequence ID" value="HIV24219.1"/>
    <property type="molecule type" value="Genomic_DNA"/>
</dbReference>
<dbReference type="GO" id="GO:0009252">
    <property type="term" value="P:peptidoglycan biosynthetic process"/>
    <property type="evidence" value="ECO:0007669"/>
    <property type="project" value="UniProtKB-KW"/>
</dbReference>
<keyword evidence="2" id="KW-0732">Signal</keyword>
<organism evidence="12 13">
    <name type="scientific">Candidatus Scatomonas pullistercoris</name>
    <dbReference type="NCBI Taxonomy" id="2840920"/>
    <lineage>
        <taxon>Bacteria</taxon>
        <taxon>Bacillati</taxon>
        <taxon>Bacillota</taxon>
        <taxon>Clostridia</taxon>
        <taxon>Lachnospirales</taxon>
        <taxon>Lachnospiraceae</taxon>
        <taxon>Lachnospiraceae incertae sedis</taxon>
        <taxon>Candidatus Scatomonas</taxon>
    </lineage>
</organism>
<dbReference type="Pfam" id="PF00768">
    <property type="entry name" value="Peptidase_S11"/>
    <property type="match status" value="1"/>
</dbReference>
<evidence type="ECO:0000313" key="13">
    <source>
        <dbReference type="Proteomes" id="UP000824169"/>
    </source>
</evidence>
<protein>
    <submittedName>
        <fullName evidence="12">D-alanyl-D-alanine carboxypeptidase</fullName>
    </submittedName>
</protein>
<keyword evidence="12" id="KW-0645">Protease</keyword>
<dbReference type="InterPro" id="IPR001967">
    <property type="entry name" value="Peptidase_S11_N"/>
</dbReference>
<evidence type="ECO:0000256" key="3">
    <source>
        <dbReference type="ARBA" id="ARBA00022801"/>
    </source>
</evidence>
<keyword evidence="10" id="KW-1133">Transmembrane helix</keyword>
<comment type="similarity">
    <text evidence="1 9">Belongs to the peptidase S11 family.</text>
</comment>
<dbReference type="GO" id="GO:0071555">
    <property type="term" value="P:cell wall organization"/>
    <property type="evidence" value="ECO:0007669"/>
    <property type="project" value="UniProtKB-KW"/>
</dbReference>
<feature type="binding site" evidence="8">
    <location>
        <position position="294"/>
    </location>
    <ligand>
        <name>substrate</name>
    </ligand>
</feature>
<reference evidence="12" key="2">
    <citation type="journal article" date="2021" name="PeerJ">
        <title>Extensive microbial diversity within the chicken gut microbiome revealed by metagenomics and culture.</title>
        <authorList>
            <person name="Gilroy R."/>
            <person name="Ravi A."/>
            <person name="Getino M."/>
            <person name="Pursley I."/>
            <person name="Horton D.L."/>
            <person name="Alikhan N.F."/>
            <person name="Baker D."/>
            <person name="Gharbi K."/>
            <person name="Hall N."/>
            <person name="Watson M."/>
            <person name="Adriaenssens E.M."/>
            <person name="Foster-Nyarko E."/>
            <person name="Jarju S."/>
            <person name="Secka A."/>
            <person name="Antonio M."/>
            <person name="Oren A."/>
            <person name="Chaudhuri R.R."/>
            <person name="La Ragione R."/>
            <person name="Hildebrand F."/>
            <person name="Pallen M.J."/>
        </authorList>
    </citation>
    <scope>NUCLEOTIDE SEQUENCE</scope>
    <source>
        <strain evidence="12">CHK188-20938</strain>
    </source>
</reference>
<evidence type="ECO:0000256" key="7">
    <source>
        <dbReference type="PIRSR" id="PIRSR618044-1"/>
    </source>
</evidence>
<evidence type="ECO:0000313" key="12">
    <source>
        <dbReference type="EMBL" id="HIV24219.1"/>
    </source>
</evidence>
<feature type="transmembrane region" description="Helical" evidence="10">
    <location>
        <begin position="20"/>
        <end position="39"/>
    </location>
</feature>
<dbReference type="AlphaFoldDB" id="A0A9D1T8Y2"/>
<feature type="active site" evidence="7">
    <location>
        <position position="177"/>
    </location>
</feature>
<dbReference type="GO" id="GO:0008360">
    <property type="term" value="P:regulation of cell shape"/>
    <property type="evidence" value="ECO:0007669"/>
    <property type="project" value="UniProtKB-KW"/>
</dbReference>
<dbReference type="SUPFAM" id="SSF56601">
    <property type="entry name" value="beta-lactamase/transpeptidase-like"/>
    <property type="match status" value="1"/>
</dbReference>
<proteinExistence type="inferred from homology"/>
<evidence type="ECO:0000256" key="4">
    <source>
        <dbReference type="ARBA" id="ARBA00022960"/>
    </source>
</evidence>
<dbReference type="GO" id="GO:0009002">
    <property type="term" value="F:serine-type D-Ala-D-Ala carboxypeptidase activity"/>
    <property type="evidence" value="ECO:0007669"/>
    <property type="project" value="InterPro"/>
</dbReference>
<keyword evidence="5" id="KW-0573">Peptidoglycan synthesis</keyword>
<feature type="active site" description="Proton acceptor" evidence="7">
    <location>
        <position position="123"/>
    </location>
</feature>
<keyword evidence="12" id="KW-0121">Carboxypeptidase</keyword>
<keyword evidence="10" id="KW-0472">Membrane</keyword>
<evidence type="ECO:0000259" key="11">
    <source>
        <dbReference type="Pfam" id="PF00768"/>
    </source>
</evidence>
<evidence type="ECO:0000256" key="6">
    <source>
        <dbReference type="ARBA" id="ARBA00023316"/>
    </source>
</evidence>
<dbReference type="Proteomes" id="UP000824169">
    <property type="component" value="Unassembled WGS sequence"/>
</dbReference>
<accession>A0A9D1T8Y2</accession>
<keyword evidence="3" id="KW-0378">Hydrolase</keyword>
<feature type="active site" description="Acyl-ester intermediate" evidence="7">
    <location>
        <position position="120"/>
    </location>
</feature>
<keyword evidence="10" id="KW-0812">Transmembrane</keyword>
<dbReference type="Gene3D" id="3.40.710.10">
    <property type="entry name" value="DD-peptidase/beta-lactamase superfamily"/>
    <property type="match status" value="1"/>
</dbReference>
<dbReference type="PRINTS" id="PR00725">
    <property type="entry name" value="DADACBPTASE1"/>
</dbReference>
<evidence type="ECO:0000256" key="2">
    <source>
        <dbReference type="ARBA" id="ARBA00022729"/>
    </source>
</evidence>
<comment type="caution">
    <text evidence="12">The sequence shown here is derived from an EMBL/GenBank/DDBJ whole genome shotgun (WGS) entry which is preliminary data.</text>
</comment>
<evidence type="ECO:0000256" key="8">
    <source>
        <dbReference type="PIRSR" id="PIRSR618044-2"/>
    </source>
</evidence>
<gene>
    <name evidence="12" type="ORF">IAB71_00265</name>
</gene>
<evidence type="ECO:0000256" key="10">
    <source>
        <dbReference type="SAM" id="Phobius"/>
    </source>
</evidence>
<evidence type="ECO:0000256" key="5">
    <source>
        <dbReference type="ARBA" id="ARBA00022984"/>
    </source>
</evidence>
<dbReference type="InterPro" id="IPR012338">
    <property type="entry name" value="Beta-lactam/transpept-like"/>
</dbReference>
<keyword evidence="4" id="KW-0133">Cell shape</keyword>
<dbReference type="PANTHER" id="PTHR21581:SF26">
    <property type="entry name" value="D-ALANYL-D-ALANINE ENDOPEPTIDASE"/>
    <property type="match status" value="1"/>
</dbReference>
<sequence length="345" mass="37534">MKRTEKKNKQPDSRIWNRILAVLTVCILLLILLLGFMVVRRNRMLDLTEAYTAETGSGAGSAGLAGRADAFGADLCVSPETVSLEGVSLQAADERALLFNLETREALFAQNIYQQTYPASITKIMTAILAEEQGNMEDTVVITQEDLNLEEGSQMSGLAAGDTVTMDQLYHALVVYSANDAAMAIARQIGGTVEQFVQMMNDKAVSLGMTGTHFSNPHGLHQADHYTTPYDVYLMLNYASQLPAFMKAARLPSYQLDIKGADGTVTRSLYLSSTDQYMTGLRSTPQDVTVLGGKTGTTPEAGSNLAVIVQNRYGVPYMAVVMNALNSSVLYEDMNQLLSQINRDG</sequence>
<dbReference type="InterPro" id="IPR018044">
    <property type="entry name" value="Peptidase_S11"/>
</dbReference>
<evidence type="ECO:0000256" key="9">
    <source>
        <dbReference type="RuleBase" id="RU004016"/>
    </source>
</evidence>